<dbReference type="CDD" id="cd13585">
    <property type="entry name" value="PBP2_TMBP_like"/>
    <property type="match status" value="1"/>
</dbReference>
<dbReference type="InterPro" id="IPR050490">
    <property type="entry name" value="Bact_solute-bd_prot1"/>
</dbReference>
<name>A0A1T4N392_9HYPH</name>
<evidence type="ECO:0000256" key="3">
    <source>
        <dbReference type="ARBA" id="ARBA00022475"/>
    </source>
</evidence>
<evidence type="ECO:0000313" key="10">
    <source>
        <dbReference type="EMBL" id="SJZ73527.1"/>
    </source>
</evidence>
<evidence type="ECO:0000313" key="11">
    <source>
        <dbReference type="Proteomes" id="UP000190135"/>
    </source>
</evidence>
<dbReference type="OrthoDB" id="9804061at2"/>
<dbReference type="PANTHER" id="PTHR43649">
    <property type="entry name" value="ARABINOSE-BINDING PROTEIN-RELATED"/>
    <property type="match status" value="1"/>
</dbReference>
<gene>
    <name evidence="10" type="ORF">SAMN05428963_102395</name>
</gene>
<dbReference type="Gene3D" id="3.40.190.10">
    <property type="entry name" value="Periplasmic binding protein-like II"/>
    <property type="match status" value="2"/>
</dbReference>
<keyword evidence="7" id="KW-0564">Palmitate</keyword>
<evidence type="ECO:0000256" key="9">
    <source>
        <dbReference type="SAM" id="SignalP"/>
    </source>
</evidence>
<dbReference type="RefSeq" id="WP_116002560.1">
    <property type="nucleotide sequence ID" value="NZ_FUXL01000002.1"/>
</dbReference>
<dbReference type="AlphaFoldDB" id="A0A1T4N392"/>
<keyword evidence="11" id="KW-1185">Reference proteome</keyword>
<organism evidence="10 11">
    <name type="scientific">Consotaella salsifontis</name>
    <dbReference type="NCBI Taxonomy" id="1365950"/>
    <lineage>
        <taxon>Bacteria</taxon>
        <taxon>Pseudomonadati</taxon>
        <taxon>Pseudomonadota</taxon>
        <taxon>Alphaproteobacteria</taxon>
        <taxon>Hyphomicrobiales</taxon>
        <taxon>Aurantimonadaceae</taxon>
        <taxon>Consotaella</taxon>
    </lineage>
</organism>
<accession>A0A1T4N392</accession>
<feature type="chain" id="PRO_5012594536" evidence="9">
    <location>
        <begin position="28"/>
        <end position="434"/>
    </location>
</feature>
<evidence type="ECO:0000256" key="5">
    <source>
        <dbReference type="ARBA" id="ARBA00022764"/>
    </source>
</evidence>
<keyword evidence="4 9" id="KW-0732">Signal</keyword>
<evidence type="ECO:0000256" key="8">
    <source>
        <dbReference type="ARBA" id="ARBA00023288"/>
    </source>
</evidence>
<comment type="similarity">
    <text evidence="2">Belongs to the bacterial solute-binding protein 1 family.</text>
</comment>
<evidence type="ECO:0000256" key="2">
    <source>
        <dbReference type="ARBA" id="ARBA00008520"/>
    </source>
</evidence>
<dbReference type="GO" id="GO:0042597">
    <property type="term" value="C:periplasmic space"/>
    <property type="evidence" value="ECO:0007669"/>
    <property type="project" value="UniProtKB-SubCell"/>
</dbReference>
<keyword evidence="3" id="KW-1003">Cell membrane</keyword>
<comment type="subcellular location">
    <subcellularLocation>
        <location evidence="1">Periplasm</location>
    </subcellularLocation>
</comment>
<dbReference type="Proteomes" id="UP000190135">
    <property type="component" value="Unassembled WGS sequence"/>
</dbReference>
<evidence type="ECO:0000256" key="7">
    <source>
        <dbReference type="ARBA" id="ARBA00023139"/>
    </source>
</evidence>
<feature type="signal peptide" evidence="9">
    <location>
        <begin position="1"/>
        <end position="27"/>
    </location>
</feature>
<dbReference type="Pfam" id="PF01547">
    <property type="entry name" value="SBP_bac_1"/>
    <property type="match status" value="1"/>
</dbReference>
<keyword evidence="6" id="KW-0472">Membrane</keyword>
<dbReference type="SUPFAM" id="SSF53850">
    <property type="entry name" value="Periplasmic binding protein-like II"/>
    <property type="match status" value="1"/>
</dbReference>
<evidence type="ECO:0000256" key="6">
    <source>
        <dbReference type="ARBA" id="ARBA00023136"/>
    </source>
</evidence>
<dbReference type="EMBL" id="FUXL01000002">
    <property type="protein sequence ID" value="SJZ73527.1"/>
    <property type="molecule type" value="Genomic_DNA"/>
</dbReference>
<keyword evidence="5" id="KW-0574">Periplasm</keyword>
<dbReference type="PANTHER" id="PTHR43649:SF33">
    <property type="entry name" value="POLYGALACTURONAN_RHAMNOGALACTURONAN-BINDING PROTEIN YTCQ"/>
    <property type="match status" value="1"/>
</dbReference>
<evidence type="ECO:0000256" key="1">
    <source>
        <dbReference type="ARBA" id="ARBA00004418"/>
    </source>
</evidence>
<evidence type="ECO:0000256" key="4">
    <source>
        <dbReference type="ARBA" id="ARBA00022729"/>
    </source>
</evidence>
<proteinExistence type="inferred from homology"/>
<sequence length="434" mass="47279">MAILHRSMPFAAALLAASVSWPAVSAAADFDWRAHEGETVNFLANNNPWSTTLLKYQGDFEKLTGIKLRVDSYQEQQMRQRLTTVLNAHSDEVDVFMTLPSREGMQYAAAGWYKDLKPYTEQTVSPDYKFGDLSKALVEAAVFDGALTGIPLNIEGPILYYRTDIFEKCGVPKPEKISDLQTAAKKIKECDSSTTPFASRGLKPALAYTFSNFLHNMGGSYLKDGKSAFCTPEGKAALTTYAGLLRDYGPPGVVNYSFYQLTSLYRAGRSAMSFQSSNEFPGVMEGGARLKDTALMPLPAGDGGSHPTTIGWALSVSAYSAHPDAAWYFVQWATSPEMQARLAMEGIAPPRASVRDNADYKAWLAEEPLRQSWQDTLQVLADQGTSEVGVPIIRNPESREYIGQAVNTLLLGTGTVDEACAAADQALNGLSAQK</sequence>
<protein>
    <submittedName>
        <fullName evidence="10">Carbohydrate ABC transporter substrate-binding protein, CUT1 family</fullName>
    </submittedName>
</protein>
<dbReference type="STRING" id="1365950.SAMN05428963_102395"/>
<keyword evidence="8" id="KW-0449">Lipoprotein</keyword>
<reference evidence="10 11" key="1">
    <citation type="submission" date="2017-02" db="EMBL/GenBank/DDBJ databases">
        <authorList>
            <person name="Peterson S.W."/>
        </authorList>
    </citation>
    <scope>NUCLEOTIDE SEQUENCE [LARGE SCALE GENOMIC DNA]</scope>
    <source>
        <strain evidence="10 11">USBA 369</strain>
    </source>
</reference>
<dbReference type="InterPro" id="IPR006059">
    <property type="entry name" value="SBP"/>
</dbReference>